<dbReference type="AlphaFoldDB" id="A0A099KR91"/>
<proteinExistence type="predicted"/>
<protein>
    <submittedName>
        <fullName evidence="1">Uncharacterized protein</fullName>
    </submittedName>
</protein>
<organism evidence="1 2">
    <name type="scientific">Colwellia psychrerythraea</name>
    <name type="common">Vibrio psychroerythus</name>
    <dbReference type="NCBI Taxonomy" id="28229"/>
    <lineage>
        <taxon>Bacteria</taxon>
        <taxon>Pseudomonadati</taxon>
        <taxon>Pseudomonadota</taxon>
        <taxon>Gammaproteobacteria</taxon>
        <taxon>Alteromonadales</taxon>
        <taxon>Colwelliaceae</taxon>
        <taxon>Colwellia</taxon>
    </lineage>
</organism>
<dbReference type="Proteomes" id="UP000029843">
    <property type="component" value="Unassembled WGS sequence"/>
</dbReference>
<evidence type="ECO:0000313" key="1">
    <source>
        <dbReference type="EMBL" id="KGJ92143.1"/>
    </source>
</evidence>
<accession>A0A099KR91</accession>
<reference evidence="1 2" key="1">
    <citation type="submission" date="2014-08" db="EMBL/GenBank/DDBJ databases">
        <title>Genomic and Phenotypic Diversity of Colwellia psychrerythraea strains from Disparate Marine Basins.</title>
        <authorList>
            <person name="Techtmann S.M."/>
            <person name="Stelling S.C."/>
            <person name="Utturkar S.M."/>
            <person name="Alshibli N."/>
            <person name="Harris A."/>
            <person name="Brown S.D."/>
            <person name="Hazen T.C."/>
        </authorList>
    </citation>
    <scope>NUCLEOTIDE SEQUENCE [LARGE SCALE GENOMIC DNA]</scope>
    <source>
        <strain evidence="1 2">ND2E</strain>
    </source>
</reference>
<comment type="caution">
    <text evidence="1">The sequence shown here is derived from an EMBL/GenBank/DDBJ whole genome shotgun (WGS) entry which is preliminary data.</text>
</comment>
<name>A0A099KR91_COLPS</name>
<dbReference type="RefSeq" id="WP_033093810.1">
    <property type="nucleotide sequence ID" value="NZ_JQED01000021.1"/>
</dbReference>
<evidence type="ECO:0000313" key="2">
    <source>
        <dbReference type="Proteomes" id="UP000029843"/>
    </source>
</evidence>
<dbReference type="EMBL" id="JQED01000021">
    <property type="protein sequence ID" value="KGJ92143.1"/>
    <property type="molecule type" value="Genomic_DNA"/>
</dbReference>
<dbReference type="PATRIC" id="fig|28229.4.peg.2082"/>
<gene>
    <name evidence="1" type="ORF">ND2E_3036</name>
</gene>
<sequence>MTTSNQHNPQRTIEQIIDDEIASEAASTPMTKSTAQLHAEFEQRKQARHTDEQALLASESIFSSEDCFEESNIRMMSFQLKSGLVSQVKTSFACSLIRNALQRQLQTPIQLSLALCNHPCFCLLFDSPQRQKLLANQAPLDWQTFEQPTELHQLSHQLTVALPELASDFETQTGLGEVWQEAVLVLLRSPLPYPLLDNLHATDVAALVLASYQTSLAKQVSPPLAVDKKQSFLGRLQGRIYSWCVLRGVVNKAKKLKQA</sequence>